<dbReference type="EMBL" id="JTHE02000003">
    <property type="protein sequence ID" value="NEV68017.1"/>
    <property type="molecule type" value="Genomic_DNA"/>
</dbReference>
<feature type="domain" description="AB hydrolase-1" evidence="1">
    <location>
        <begin position="30"/>
        <end position="253"/>
    </location>
</feature>
<dbReference type="PANTHER" id="PTHR43798:SF33">
    <property type="entry name" value="HYDROLASE, PUTATIVE (AFU_ORTHOLOGUE AFUA_2G14860)-RELATED"/>
    <property type="match status" value="1"/>
</dbReference>
<reference evidence="2" key="2">
    <citation type="journal article" date="2015" name="Genome Announc.">
        <title>Draft Genome Sequence of Filamentous Marine Cyanobacterium Lyngbya confervoides Strain BDU141951.</title>
        <authorList>
            <person name="Chandrababunaidu M.M."/>
            <person name="Sen D."/>
            <person name="Tripathy S."/>
        </authorList>
    </citation>
    <scope>NUCLEOTIDE SEQUENCE</scope>
    <source>
        <strain evidence="2">BDU141951</strain>
    </source>
</reference>
<organism evidence="2">
    <name type="scientific">Lyngbya confervoides BDU141951</name>
    <dbReference type="NCBI Taxonomy" id="1574623"/>
    <lineage>
        <taxon>Bacteria</taxon>
        <taxon>Bacillati</taxon>
        <taxon>Cyanobacteriota</taxon>
        <taxon>Cyanophyceae</taxon>
        <taxon>Oscillatoriophycideae</taxon>
        <taxon>Oscillatoriales</taxon>
        <taxon>Microcoleaceae</taxon>
        <taxon>Lyngbya</taxon>
    </lineage>
</organism>
<protein>
    <submittedName>
        <fullName evidence="2">Alpha/beta hydrolase</fullName>
    </submittedName>
</protein>
<dbReference type="AlphaFoldDB" id="A0A0C1YGT0"/>
<dbReference type="InterPro" id="IPR050266">
    <property type="entry name" value="AB_hydrolase_sf"/>
</dbReference>
<reference evidence="2" key="3">
    <citation type="submission" date="2020-02" db="EMBL/GenBank/DDBJ databases">
        <authorList>
            <person name="Sarangi A.N."/>
            <person name="Ghosh S."/>
            <person name="Mukherjee M."/>
            <person name="Tripathy S."/>
        </authorList>
    </citation>
    <scope>NUCLEOTIDE SEQUENCE</scope>
    <source>
        <strain evidence="2">BDU141951</strain>
    </source>
</reference>
<accession>A0A0C1YGT0</accession>
<dbReference type="PANTHER" id="PTHR43798">
    <property type="entry name" value="MONOACYLGLYCEROL LIPASE"/>
    <property type="match status" value="1"/>
</dbReference>
<dbReference type="PRINTS" id="PR00412">
    <property type="entry name" value="EPOXHYDRLASE"/>
</dbReference>
<name>A0A0C1YGT0_9CYAN</name>
<dbReference type="SUPFAM" id="SSF53474">
    <property type="entry name" value="alpha/beta-Hydrolases"/>
    <property type="match status" value="1"/>
</dbReference>
<dbReference type="GO" id="GO:0016020">
    <property type="term" value="C:membrane"/>
    <property type="evidence" value="ECO:0007669"/>
    <property type="project" value="TreeGrafter"/>
</dbReference>
<dbReference type="GO" id="GO:0016787">
    <property type="term" value="F:hydrolase activity"/>
    <property type="evidence" value="ECO:0007669"/>
    <property type="project" value="UniProtKB-KW"/>
</dbReference>
<dbReference type="InterPro" id="IPR000073">
    <property type="entry name" value="AB_hydrolase_1"/>
</dbReference>
<keyword evidence="2" id="KW-0378">Hydrolase</keyword>
<gene>
    <name evidence="2" type="ORF">QQ91_012920</name>
</gene>
<dbReference type="InterPro" id="IPR000639">
    <property type="entry name" value="Epox_hydrolase-like"/>
</dbReference>
<sequence>MPNSDQLTGKPLRLRPGVQLQVCHEPGTQPAIAFLHGGLGNRFNLRSQYEFAVAQGWEAVAYDLAGHGQSSPYPCYSIGRHCRDLTRLLRHFRIQRPILFAHSYGVPIALEWCQRHPVAGLVLVAGGTHDLDPWWEVPLMQSLAWGGRHLFRLHWVQRLAARFSSDRTHATLQQFLAESPVPAHFAPYQALQIFWGYNFFTRRSGTWQLNYPTLIISGGQDPMFTHDMGAALVQHFPQGHHLHLENAGHLVMAEYPDTINQALLDFWNQANRALRR</sequence>
<comment type="caution">
    <text evidence="2">The sequence shown here is derived from an EMBL/GenBank/DDBJ whole genome shotgun (WGS) entry which is preliminary data.</text>
</comment>
<dbReference type="InterPro" id="IPR029058">
    <property type="entry name" value="AB_hydrolase_fold"/>
</dbReference>
<reference evidence="2" key="1">
    <citation type="submission" date="2014-11" db="EMBL/GenBank/DDBJ databases">
        <authorList>
            <person name="Malar M.C."/>
            <person name="Sen D."/>
            <person name="Tripathy S."/>
        </authorList>
    </citation>
    <scope>NUCLEOTIDE SEQUENCE</scope>
    <source>
        <strain evidence="2">BDU141951</strain>
    </source>
</reference>
<proteinExistence type="predicted"/>
<dbReference type="Gene3D" id="3.40.50.1820">
    <property type="entry name" value="alpha/beta hydrolase"/>
    <property type="match status" value="1"/>
</dbReference>
<evidence type="ECO:0000259" key="1">
    <source>
        <dbReference type="Pfam" id="PF00561"/>
    </source>
</evidence>
<evidence type="ECO:0000313" key="2">
    <source>
        <dbReference type="EMBL" id="NEV68017.1"/>
    </source>
</evidence>
<dbReference type="Pfam" id="PF00561">
    <property type="entry name" value="Abhydrolase_1"/>
    <property type="match status" value="1"/>
</dbReference>